<comment type="caution">
    <text evidence="1">The sequence shown here is derived from an EMBL/GenBank/DDBJ whole genome shotgun (WGS) entry which is preliminary data.</text>
</comment>
<gene>
    <name evidence="1" type="ORF">NM688_g9343</name>
</gene>
<dbReference type="Proteomes" id="UP001148662">
    <property type="component" value="Unassembled WGS sequence"/>
</dbReference>
<keyword evidence="2" id="KW-1185">Reference proteome</keyword>
<evidence type="ECO:0000313" key="1">
    <source>
        <dbReference type="EMBL" id="KAJ3519164.1"/>
    </source>
</evidence>
<name>A0ACC1RL08_9APHY</name>
<dbReference type="EMBL" id="JANHOG010002873">
    <property type="protein sequence ID" value="KAJ3519164.1"/>
    <property type="molecule type" value="Genomic_DNA"/>
</dbReference>
<proteinExistence type="predicted"/>
<accession>A0ACC1RL08</accession>
<reference evidence="1" key="1">
    <citation type="submission" date="2022-07" db="EMBL/GenBank/DDBJ databases">
        <title>Genome Sequence of Phlebia brevispora.</title>
        <authorList>
            <person name="Buettner E."/>
        </authorList>
    </citation>
    <scope>NUCLEOTIDE SEQUENCE</scope>
    <source>
        <strain evidence="1">MPL23</strain>
    </source>
</reference>
<organism evidence="1 2">
    <name type="scientific">Phlebia brevispora</name>
    <dbReference type="NCBI Taxonomy" id="194682"/>
    <lineage>
        <taxon>Eukaryota</taxon>
        <taxon>Fungi</taxon>
        <taxon>Dikarya</taxon>
        <taxon>Basidiomycota</taxon>
        <taxon>Agaricomycotina</taxon>
        <taxon>Agaricomycetes</taxon>
        <taxon>Polyporales</taxon>
        <taxon>Meruliaceae</taxon>
        <taxon>Phlebia</taxon>
    </lineage>
</organism>
<sequence length="117" mass="12860">MSRAVAFLSPFAPGNTYYCLSGWLSRTGTESDFHTVALSIADWTSGTFTAPKEYNTSLAEQYFGDVIAEFGIMKKRSMMGYHRIMHNLWNRVNSMTGGGASSSVQGTRGPSKMALEE</sequence>
<evidence type="ECO:0000313" key="2">
    <source>
        <dbReference type="Proteomes" id="UP001148662"/>
    </source>
</evidence>
<protein>
    <submittedName>
        <fullName evidence="1">Uncharacterized protein</fullName>
    </submittedName>
</protein>